<dbReference type="AlphaFoldDB" id="A0AB36JU81"/>
<protein>
    <recommendedName>
        <fullName evidence="3">DUF2971 domain-containing protein</fullName>
    </recommendedName>
</protein>
<sequence length="135" mass="15528">MALYKFQTANMNSLTALRTHSLFFSKLENLNDPTENMFGILPSEEKIDPRVIPDINELQKCSLLCMGTDSENFILESDLLMWTHYGAELSGICLVFDDEILKKVLKTMVVRRIKKSSMVIQSYSQLINYLVSIWV</sequence>
<evidence type="ECO:0008006" key="3">
    <source>
        <dbReference type="Google" id="ProtNLM"/>
    </source>
</evidence>
<evidence type="ECO:0000313" key="1">
    <source>
        <dbReference type="EMBL" id="OOE38487.1"/>
    </source>
</evidence>
<keyword evidence="2" id="KW-1185">Reference proteome</keyword>
<proteinExistence type="predicted"/>
<dbReference type="EMBL" id="MUEK01000018">
    <property type="protein sequence ID" value="OOE38487.1"/>
    <property type="molecule type" value="Genomic_DNA"/>
</dbReference>
<dbReference type="InterPro" id="IPR021352">
    <property type="entry name" value="DUF2971"/>
</dbReference>
<name>A0AB36JU81_9GAMM</name>
<organism evidence="1 2">
    <name type="scientific">Salinivibrio kushneri</name>
    <dbReference type="NCBI Taxonomy" id="1908198"/>
    <lineage>
        <taxon>Bacteria</taxon>
        <taxon>Pseudomonadati</taxon>
        <taxon>Pseudomonadota</taxon>
        <taxon>Gammaproteobacteria</taxon>
        <taxon>Vibrionales</taxon>
        <taxon>Vibrionaceae</taxon>
        <taxon>Salinivibrio</taxon>
    </lineage>
</organism>
<dbReference type="RefSeq" id="WP_077659747.1">
    <property type="nucleotide sequence ID" value="NZ_CP040022.1"/>
</dbReference>
<gene>
    <name evidence="1" type="ORF">BZG00_14365</name>
</gene>
<dbReference type="Pfam" id="PF11185">
    <property type="entry name" value="DUF2971"/>
    <property type="match status" value="1"/>
</dbReference>
<comment type="caution">
    <text evidence="1">The sequence shown here is derived from an EMBL/GenBank/DDBJ whole genome shotgun (WGS) entry which is preliminary data.</text>
</comment>
<dbReference type="Proteomes" id="UP000189021">
    <property type="component" value="Unassembled WGS sequence"/>
</dbReference>
<reference evidence="1 2" key="1">
    <citation type="journal article" date="2017" name="Genome Announc.">
        <title>Draft Genome Sequences of Salinivibrio proteolyticus, Salinivibrio sharmensis, Salinivibrio siamensis, Salinivibrio costicola subsp. alcaliphilus, Salinivibrio costicola subsp. vallismortis, and 29 New Isolates Belonging to the Genus Salinivibrio.</title>
        <authorList>
            <person name="Lopez-Hermoso C."/>
            <person name="de la Haba R.R."/>
            <person name="Sanchez-Porro C."/>
            <person name="Bayliss S.C."/>
            <person name="Feil E.J."/>
            <person name="Ventosa A."/>
        </authorList>
    </citation>
    <scope>NUCLEOTIDE SEQUENCE [LARGE SCALE GENOMIC DNA]</scope>
    <source>
        <strain evidence="1 2">AL184</strain>
    </source>
</reference>
<accession>A0AB36JU81</accession>
<evidence type="ECO:0000313" key="2">
    <source>
        <dbReference type="Proteomes" id="UP000189021"/>
    </source>
</evidence>